<reference evidence="3" key="1">
    <citation type="journal article" date="2019" name="Int. J. Syst. Evol. Microbiol.">
        <title>The Global Catalogue of Microorganisms (GCM) 10K type strain sequencing project: providing services to taxonomists for standard genome sequencing and annotation.</title>
        <authorList>
            <consortium name="The Broad Institute Genomics Platform"/>
            <consortium name="The Broad Institute Genome Sequencing Center for Infectious Disease"/>
            <person name="Wu L."/>
            <person name="Ma J."/>
        </authorList>
    </citation>
    <scope>NUCLEOTIDE SEQUENCE [LARGE SCALE GENOMIC DNA]</scope>
    <source>
        <strain evidence="3">KCTC 42255</strain>
    </source>
</reference>
<accession>A0ABW5SFI4</accession>
<comment type="caution">
    <text evidence="2">The sequence shown here is derived from an EMBL/GenBank/DDBJ whole genome shotgun (WGS) entry which is preliminary data.</text>
</comment>
<keyword evidence="3" id="KW-1185">Reference proteome</keyword>
<proteinExistence type="predicted"/>
<evidence type="ECO:0000313" key="2">
    <source>
        <dbReference type="EMBL" id="MFD2698466.1"/>
    </source>
</evidence>
<dbReference type="PROSITE" id="PS51257">
    <property type="entry name" value="PROKAR_LIPOPROTEIN"/>
    <property type="match status" value="1"/>
</dbReference>
<dbReference type="Pfam" id="PF19765">
    <property type="entry name" value="DUF6252"/>
    <property type="match status" value="1"/>
</dbReference>
<sequence length="223" mass="24111">MKKFFLLNLMALFLVSCGDDVESNAPSIQGELEGVFFRTSTSYADVATDNSLQIVGNTADETITLNTENFKVGNYLITPEGRNSASFMTFDGEFFTTSEANGEGMISITRSENGSVSGEFYFNAISEIDGDTLNFSKGYFFEVPFTSVGGGEQPGPEPSLTCEEAQTTSNQSRVLFENTNPNNPNYSAICQQYAVALEQEKAACGDEDGSIQDKIDALPCSAQ</sequence>
<keyword evidence="1" id="KW-0732">Signal</keyword>
<organism evidence="2 3">
    <name type="scientific">Mesonia sediminis</name>
    <dbReference type="NCBI Taxonomy" id="1703946"/>
    <lineage>
        <taxon>Bacteria</taxon>
        <taxon>Pseudomonadati</taxon>
        <taxon>Bacteroidota</taxon>
        <taxon>Flavobacteriia</taxon>
        <taxon>Flavobacteriales</taxon>
        <taxon>Flavobacteriaceae</taxon>
        <taxon>Mesonia</taxon>
    </lineage>
</organism>
<feature type="chain" id="PRO_5047109401" evidence="1">
    <location>
        <begin position="19"/>
        <end position="223"/>
    </location>
</feature>
<dbReference type="Proteomes" id="UP001597357">
    <property type="component" value="Unassembled WGS sequence"/>
</dbReference>
<dbReference type="EMBL" id="JBHULZ010000041">
    <property type="protein sequence ID" value="MFD2698466.1"/>
    <property type="molecule type" value="Genomic_DNA"/>
</dbReference>
<protein>
    <submittedName>
        <fullName evidence="2">DUF6252 family protein</fullName>
    </submittedName>
</protein>
<dbReference type="InterPro" id="IPR046219">
    <property type="entry name" value="DUF6252"/>
</dbReference>
<evidence type="ECO:0000256" key="1">
    <source>
        <dbReference type="SAM" id="SignalP"/>
    </source>
</evidence>
<name>A0ABW5SFI4_9FLAO</name>
<feature type="signal peptide" evidence="1">
    <location>
        <begin position="1"/>
        <end position="18"/>
    </location>
</feature>
<evidence type="ECO:0000313" key="3">
    <source>
        <dbReference type="Proteomes" id="UP001597357"/>
    </source>
</evidence>
<dbReference type="RefSeq" id="WP_379048067.1">
    <property type="nucleotide sequence ID" value="NZ_JBHULZ010000041.1"/>
</dbReference>
<gene>
    <name evidence="2" type="ORF">ACFSQ0_10715</name>
</gene>